<accession>A0AAE0LDG7</accession>
<protein>
    <submittedName>
        <fullName evidence="1">Uncharacterized protein</fullName>
    </submittedName>
</protein>
<gene>
    <name evidence="1" type="ORF">CYMTET_10816</name>
</gene>
<evidence type="ECO:0000313" key="1">
    <source>
        <dbReference type="EMBL" id="KAK3281401.1"/>
    </source>
</evidence>
<dbReference type="AlphaFoldDB" id="A0AAE0LDG7"/>
<keyword evidence="2" id="KW-1185">Reference proteome</keyword>
<evidence type="ECO:0000313" key="2">
    <source>
        <dbReference type="Proteomes" id="UP001190700"/>
    </source>
</evidence>
<name>A0AAE0LDG7_9CHLO</name>
<sequence length="164" mass="18613">MINVAHLTTSVMSNATSLDNERFNDFNVDENYHRSQKERAHQIEQRMNAVNKTLGAVQRVTDMIASAHTTTLMDAMSATLNEKVASVDMQAINQLLYTASDDRIINHTLSLFDKTMDKVDMYEKTSGGVLALLTEALNAWRNRGVEHEEHSEQHWYNGGRYPLV</sequence>
<reference evidence="1 2" key="1">
    <citation type="journal article" date="2015" name="Genome Biol. Evol.">
        <title>Comparative Genomics of a Bacterivorous Green Alga Reveals Evolutionary Causalities and Consequences of Phago-Mixotrophic Mode of Nutrition.</title>
        <authorList>
            <person name="Burns J.A."/>
            <person name="Paasch A."/>
            <person name="Narechania A."/>
            <person name="Kim E."/>
        </authorList>
    </citation>
    <scope>NUCLEOTIDE SEQUENCE [LARGE SCALE GENOMIC DNA]</scope>
    <source>
        <strain evidence="1 2">PLY_AMNH</strain>
    </source>
</reference>
<proteinExistence type="predicted"/>
<dbReference type="Proteomes" id="UP001190700">
    <property type="component" value="Unassembled WGS sequence"/>
</dbReference>
<dbReference type="EMBL" id="LGRX02003855">
    <property type="protein sequence ID" value="KAK3281401.1"/>
    <property type="molecule type" value="Genomic_DNA"/>
</dbReference>
<organism evidence="1 2">
    <name type="scientific">Cymbomonas tetramitiformis</name>
    <dbReference type="NCBI Taxonomy" id="36881"/>
    <lineage>
        <taxon>Eukaryota</taxon>
        <taxon>Viridiplantae</taxon>
        <taxon>Chlorophyta</taxon>
        <taxon>Pyramimonadophyceae</taxon>
        <taxon>Pyramimonadales</taxon>
        <taxon>Pyramimonadaceae</taxon>
        <taxon>Cymbomonas</taxon>
    </lineage>
</organism>
<comment type="caution">
    <text evidence="1">The sequence shown here is derived from an EMBL/GenBank/DDBJ whole genome shotgun (WGS) entry which is preliminary data.</text>
</comment>